<dbReference type="Proteomes" id="UP000266673">
    <property type="component" value="Unassembled WGS sequence"/>
</dbReference>
<dbReference type="STRING" id="44941.A0A397U3Y9"/>
<gene>
    <name evidence="2" type="ORF">C2G38_2222576</name>
</gene>
<keyword evidence="3" id="KW-1185">Reference proteome</keyword>
<comment type="caution">
    <text evidence="2">The sequence shown here is derived from an EMBL/GenBank/DDBJ whole genome shotgun (WGS) entry which is preliminary data.</text>
</comment>
<dbReference type="Pfam" id="PF08238">
    <property type="entry name" value="Sel1"/>
    <property type="match status" value="5"/>
</dbReference>
<accession>A0A397U3Y9</accession>
<evidence type="ECO:0000256" key="1">
    <source>
        <dbReference type="ARBA" id="ARBA00038101"/>
    </source>
</evidence>
<dbReference type="SUPFAM" id="SSF81901">
    <property type="entry name" value="HCP-like"/>
    <property type="match status" value="1"/>
</dbReference>
<comment type="similarity">
    <text evidence="1">Belongs to the sel-1 family.</text>
</comment>
<evidence type="ECO:0000313" key="2">
    <source>
        <dbReference type="EMBL" id="RIB04371.1"/>
    </source>
</evidence>
<evidence type="ECO:0008006" key="4">
    <source>
        <dbReference type="Google" id="ProtNLM"/>
    </source>
</evidence>
<dbReference type="OrthoDB" id="2384430at2759"/>
<dbReference type="InterPro" id="IPR050767">
    <property type="entry name" value="Sel1_AlgK"/>
</dbReference>
<dbReference type="SMART" id="SM00671">
    <property type="entry name" value="SEL1"/>
    <property type="match status" value="4"/>
</dbReference>
<protein>
    <recommendedName>
        <fullName evidence="4">HCP-like protein</fullName>
    </recommendedName>
</protein>
<proteinExistence type="inferred from homology"/>
<dbReference type="Gene3D" id="1.25.40.10">
    <property type="entry name" value="Tetratricopeptide repeat domain"/>
    <property type="match status" value="2"/>
</dbReference>
<evidence type="ECO:0000313" key="3">
    <source>
        <dbReference type="Proteomes" id="UP000266673"/>
    </source>
</evidence>
<sequence>MAMTKWRTSLEHNSSVSESVEEIYNKYNKEGLICDDLNSVMNSLNQILVNKKQNPDNIINWCLDNSTNPMAQIVLARRYRFGKWVEKNEHKAFIHYKKSADMDFADGIFAVGACYTTGIGVNKDEHKAFIYYQKAADMHLYIIKNPADMGNADGIHNVGYCYQNGIGVEKDEHKAFIYYKKSADMGTPYGLNYFGYCYGHGVGVEIDEHKAFTYYLKSANKGYVTAIKNVGYCYLYGQC</sequence>
<dbReference type="PANTHER" id="PTHR11102">
    <property type="entry name" value="SEL-1-LIKE PROTEIN"/>
    <property type="match status" value="1"/>
</dbReference>
<dbReference type="EMBL" id="QKWP01002196">
    <property type="protein sequence ID" value="RIB04371.1"/>
    <property type="molecule type" value="Genomic_DNA"/>
</dbReference>
<dbReference type="PANTHER" id="PTHR11102:SF160">
    <property type="entry name" value="ERAD-ASSOCIATED E3 UBIQUITIN-PROTEIN LIGASE COMPONENT HRD3"/>
    <property type="match status" value="1"/>
</dbReference>
<reference evidence="2 3" key="1">
    <citation type="submission" date="2018-06" db="EMBL/GenBank/DDBJ databases">
        <title>Comparative genomics reveals the genomic features of Rhizophagus irregularis, R. cerebriforme, R. diaphanum and Gigaspora rosea, and their symbiotic lifestyle signature.</title>
        <authorList>
            <person name="Morin E."/>
            <person name="San Clemente H."/>
            <person name="Chen E.C.H."/>
            <person name="De La Providencia I."/>
            <person name="Hainaut M."/>
            <person name="Kuo A."/>
            <person name="Kohler A."/>
            <person name="Murat C."/>
            <person name="Tang N."/>
            <person name="Roy S."/>
            <person name="Loubradou J."/>
            <person name="Henrissat B."/>
            <person name="Grigoriev I.V."/>
            <person name="Corradi N."/>
            <person name="Roux C."/>
            <person name="Martin F.M."/>
        </authorList>
    </citation>
    <scope>NUCLEOTIDE SEQUENCE [LARGE SCALE GENOMIC DNA]</scope>
    <source>
        <strain evidence="2 3">DAOM 194757</strain>
    </source>
</reference>
<dbReference type="InterPro" id="IPR011990">
    <property type="entry name" value="TPR-like_helical_dom_sf"/>
</dbReference>
<dbReference type="AlphaFoldDB" id="A0A397U3Y9"/>
<organism evidence="2 3">
    <name type="scientific">Gigaspora rosea</name>
    <dbReference type="NCBI Taxonomy" id="44941"/>
    <lineage>
        <taxon>Eukaryota</taxon>
        <taxon>Fungi</taxon>
        <taxon>Fungi incertae sedis</taxon>
        <taxon>Mucoromycota</taxon>
        <taxon>Glomeromycotina</taxon>
        <taxon>Glomeromycetes</taxon>
        <taxon>Diversisporales</taxon>
        <taxon>Gigasporaceae</taxon>
        <taxon>Gigaspora</taxon>
    </lineage>
</organism>
<name>A0A397U3Y9_9GLOM</name>
<dbReference type="InterPro" id="IPR006597">
    <property type="entry name" value="Sel1-like"/>
</dbReference>